<name>A0A9W7BFD9_9STRA</name>
<protein>
    <recommendedName>
        <fullName evidence="4">Alanine racemase N-terminal domain-containing protein</fullName>
    </recommendedName>
</protein>
<dbReference type="PIRSF" id="PIRSF004848">
    <property type="entry name" value="YBL036c_PLPDEIII"/>
    <property type="match status" value="1"/>
</dbReference>
<evidence type="ECO:0000256" key="2">
    <source>
        <dbReference type="PIRSR" id="PIRSR004848-1"/>
    </source>
</evidence>
<gene>
    <name evidence="5" type="ORF">TrST_g4804</name>
</gene>
<sequence>MSASADDAPSSPFPPMTLTDEAKQELVTNYETVLAKARAIGGDAVNVLPVSKTKHPEMIAALLPTCTVFGENYVQELCDKMNYFEERGLEVKFNFIGALQSNKINKLAKEGKNSLLRIDTVSSSKVINKLSNSLATNEWSRPLGVCLQIDTSLEDSKSGIPYNDVEAIKSLVELLGEKDNLEYKGLMTIGAPGDMECFDRLKAVFEEVGGDVLSMGMSGDFEEAIKRGSTEVRVGSTVFGKRDYPVKS</sequence>
<comment type="caution">
    <text evidence="5">The sequence shown here is derived from an EMBL/GenBank/DDBJ whole genome shotgun (WGS) entry which is preliminary data.</text>
</comment>
<feature type="modified residue" description="N6-(pyridoxal phosphate)lysine" evidence="2">
    <location>
        <position position="52"/>
    </location>
</feature>
<dbReference type="Gene3D" id="3.20.20.10">
    <property type="entry name" value="Alanine racemase"/>
    <property type="match status" value="1"/>
</dbReference>
<comment type="cofactor">
    <cofactor evidence="2">
        <name>pyridoxal 5'-phosphate</name>
        <dbReference type="ChEBI" id="CHEBI:597326"/>
    </cofactor>
</comment>
<feature type="domain" description="Alanine racemase N-terminal" evidence="4">
    <location>
        <begin position="42"/>
        <end position="242"/>
    </location>
</feature>
<reference evidence="6" key="1">
    <citation type="journal article" date="2023" name="Commun. Biol.">
        <title>Genome analysis of Parmales, the sister group of diatoms, reveals the evolutionary specialization of diatoms from phago-mixotrophs to photoautotrophs.</title>
        <authorList>
            <person name="Ban H."/>
            <person name="Sato S."/>
            <person name="Yoshikawa S."/>
            <person name="Yamada K."/>
            <person name="Nakamura Y."/>
            <person name="Ichinomiya M."/>
            <person name="Sato N."/>
            <person name="Blanc-Mathieu R."/>
            <person name="Endo H."/>
            <person name="Kuwata A."/>
            <person name="Ogata H."/>
        </authorList>
    </citation>
    <scope>NUCLEOTIDE SEQUENCE [LARGE SCALE GENOMIC DNA]</scope>
    <source>
        <strain evidence="6">NIES 3701</strain>
    </source>
</reference>
<dbReference type="AlphaFoldDB" id="A0A9W7BFD9"/>
<evidence type="ECO:0000256" key="1">
    <source>
        <dbReference type="ARBA" id="ARBA00022898"/>
    </source>
</evidence>
<dbReference type="InterPro" id="IPR011078">
    <property type="entry name" value="PyrdxlP_homeostasis"/>
</dbReference>
<dbReference type="Pfam" id="PF01168">
    <property type="entry name" value="Ala_racemase_N"/>
    <property type="match status" value="1"/>
</dbReference>
<dbReference type="Proteomes" id="UP001165085">
    <property type="component" value="Unassembled WGS sequence"/>
</dbReference>
<comment type="similarity">
    <text evidence="3">Belongs to the pyridoxal phosphate-binding protein YggS/PROSC family.</text>
</comment>
<dbReference type="InterPro" id="IPR001608">
    <property type="entry name" value="Ala_racemase_N"/>
</dbReference>
<evidence type="ECO:0000256" key="3">
    <source>
        <dbReference type="RuleBase" id="RU004514"/>
    </source>
</evidence>
<dbReference type="PANTHER" id="PTHR10146">
    <property type="entry name" value="PROLINE SYNTHETASE CO-TRANSCRIBED BACTERIAL HOMOLOG PROTEIN"/>
    <property type="match status" value="1"/>
</dbReference>
<evidence type="ECO:0000259" key="4">
    <source>
        <dbReference type="Pfam" id="PF01168"/>
    </source>
</evidence>
<keyword evidence="1 2" id="KW-0663">Pyridoxal phosphate</keyword>
<dbReference type="SUPFAM" id="SSF51419">
    <property type="entry name" value="PLP-binding barrel"/>
    <property type="match status" value="1"/>
</dbReference>
<dbReference type="PANTHER" id="PTHR10146:SF14">
    <property type="entry name" value="PYRIDOXAL PHOSPHATE HOMEOSTASIS PROTEIN"/>
    <property type="match status" value="1"/>
</dbReference>
<evidence type="ECO:0000313" key="6">
    <source>
        <dbReference type="Proteomes" id="UP001165085"/>
    </source>
</evidence>
<accession>A0A9W7BFD9</accession>
<dbReference type="NCBIfam" id="TIGR00044">
    <property type="entry name" value="YggS family pyridoxal phosphate-dependent enzyme"/>
    <property type="match status" value="1"/>
</dbReference>
<organism evidence="5 6">
    <name type="scientific">Triparma strigata</name>
    <dbReference type="NCBI Taxonomy" id="1606541"/>
    <lineage>
        <taxon>Eukaryota</taxon>
        <taxon>Sar</taxon>
        <taxon>Stramenopiles</taxon>
        <taxon>Ochrophyta</taxon>
        <taxon>Bolidophyceae</taxon>
        <taxon>Parmales</taxon>
        <taxon>Triparmaceae</taxon>
        <taxon>Triparma</taxon>
    </lineage>
</organism>
<dbReference type="InterPro" id="IPR029066">
    <property type="entry name" value="PLP-binding_barrel"/>
</dbReference>
<keyword evidence="6" id="KW-1185">Reference proteome</keyword>
<evidence type="ECO:0000313" key="5">
    <source>
        <dbReference type="EMBL" id="GMH85749.1"/>
    </source>
</evidence>
<dbReference type="OrthoDB" id="10264196at2759"/>
<dbReference type="GO" id="GO:0030170">
    <property type="term" value="F:pyridoxal phosphate binding"/>
    <property type="evidence" value="ECO:0007669"/>
    <property type="project" value="InterPro"/>
</dbReference>
<dbReference type="EMBL" id="BRXY01000307">
    <property type="protein sequence ID" value="GMH85749.1"/>
    <property type="molecule type" value="Genomic_DNA"/>
</dbReference>
<proteinExistence type="inferred from homology"/>